<dbReference type="InterPro" id="IPR015194">
    <property type="entry name" value="ISWI_HAND-dom"/>
</dbReference>
<evidence type="ECO:0000313" key="2">
    <source>
        <dbReference type="EnsemblMetazoa" id="CJA37668b.1"/>
    </source>
</evidence>
<dbReference type="GO" id="GO:0003677">
    <property type="term" value="F:DNA binding"/>
    <property type="evidence" value="ECO:0007669"/>
    <property type="project" value="InterPro"/>
</dbReference>
<accession>A0A8R1IJK4</accession>
<evidence type="ECO:0000313" key="3">
    <source>
        <dbReference type="Proteomes" id="UP000005237"/>
    </source>
</evidence>
<organism evidence="2 3">
    <name type="scientific">Caenorhabditis japonica</name>
    <dbReference type="NCBI Taxonomy" id="281687"/>
    <lineage>
        <taxon>Eukaryota</taxon>
        <taxon>Metazoa</taxon>
        <taxon>Ecdysozoa</taxon>
        <taxon>Nematoda</taxon>
        <taxon>Chromadorea</taxon>
        <taxon>Rhabditida</taxon>
        <taxon>Rhabditina</taxon>
        <taxon>Rhabditomorpha</taxon>
        <taxon>Rhabditoidea</taxon>
        <taxon>Rhabditidae</taxon>
        <taxon>Peloderinae</taxon>
        <taxon>Caenorhabditis</taxon>
    </lineage>
</organism>
<dbReference type="GO" id="GO:0006338">
    <property type="term" value="P:chromatin remodeling"/>
    <property type="evidence" value="ECO:0007669"/>
    <property type="project" value="InterPro"/>
</dbReference>
<name>A0A8R1IJK4_CAEJA</name>
<dbReference type="AlphaFoldDB" id="A0A8R1IJK4"/>
<proteinExistence type="predicted"/>
<dbReference type="GO" id="GO:0031491">
    <property type="term" value="F:nucleosome binding"/>
    <property type="evidence" value="ECO:0007669"/>
    <property type="project" value="InterPro"/>
</dbReference>
<dbReference type="Pfam" id="PF09110">
    <property type="entry name" value="HAND"/>
    <property type="match status" value="1"/>
</dbReference>
<reference evidence="2" key="2">
    <citation type="submission" date="2022-06" db="UniProtKB">
        <authorList>
            <consortium name="EnsemblMetazoa"/>
        </authorList>
    </citation>
    <scope>IDENTIFICATION</scope>
    <source>
        <strain evidence="2">DF5081</strain>
    </source>
</reference>
<dbReference type="Proteomes" id="UP000005237">
    <property type="component" value="Unassembled WGS sequence"/>
</dbReference>
<dbReference type="Gene3D" id="1.10.1040.30">
    <property type="entry name" value="ISWI, HAND domain"/>
    <property type="match status" value="1"/>
</dbReference>
<dbReference type="EnsemblMetazoa" id="CJA37668b.1">
    <property type="protein sequence ID" value="CJA37668b.1"/>
    <property type="gene ID" value="WBGene00213515"/>
</dbReference>
<evidence type="ECO:0000259" key="1">
    <source>
        <dbReference type="Pfam" id="PF09110"/>
    </source>
</evidence>
<sequence length="124" mass="15132">MGKMEENNLRNMTFEDSKFTVYQFEGENYKGKQVDGMGHFWIEPPKRERKANYQVDLYYKEAMRTGNPSEKQSKAPRPKLPQVYDFQFYPRRLFELLDKEIYHYRKTIGYVVSQWETRRENALR</sequence>
<protein>
    <submittedName>
        <fullName evidence="2">HAND domain-containing protein</fullName>
    </submittedName>
</protein>
<keyword evidence="3" id="KW-1185">Reference proteome</keyword>
<reference evidence="3" key="1">
    <citation type="submission" date="2010-08" db="EMBL/GenBank/DDBJ databases">
        <authorList>
            <consortium name="Caenorhabditis japonica Sequencing Consortium"/>
            <person name="Wilson R.K."/>
        </authorList>
    </citation>
    <scope>NUCLEOTIDE SEQUENCE [LARGE SCALE GENOMIC DNA]</scope>
    <source>
        <strain evidence="3">DF5081</strain>
    </source>
</reference>
<feature type="domain" description="ISWI HAND" evidence="1">
    <location>
        <begin position="55"/>
        <end position="119"/>
    </location>
</feature>
<dbReference type="SUPFAM" id="SSF101224">
    <property type="entry name" value="HAND domain of the nucleosome remodeling ATPase ISWI"/>
    <property type="match status" value="1"/>
</dbReference>
<dbReference type="InterPro" id="IPR036306">
    <property type="entry name" value="ISWI_HAND-dom_sf"/>
</dbReference>